<protein>
    <submittedName>
        <fullName evidence="1">Uncharacterized protein</fullName>
    </submittedName>
</protein>
<dbReference type="KEGG" id="mpm:MPNA2060"/>
<evidence type="ECO:0000313" key="1">
    <source>
        <dbReference type="EMBL" id="BAL21780.1"/>
    </source>
</evidence>
<sequence>MEERPPIPNIKNTVAKRKSTSWLLRCHQLGRPKFFKAGSLVVKLVVASPPFWRLSVILNAQNKKPIPTKISTIPKTIKRTRAFSMRIQPFRTFSVWIWFEKTPYYNSIQFSAF</sequence>
<name>A0AB33HQ40_MYCPM</name>
<dbReference type="Proteomes" id="UP000007105">
    <property type="component" value="Chromosome"/>
</dbReference>
<evidence type="ECO:0000313" key="2">
    <source>
        <dbReference type="Proteomes" id="UP000007105"/>
    </source>
</evidence>
<reference evidence="2" key="1">
    <citation type="journal article" date="2012" name="J. Bacteriol.">
        <title>Complete genome sequence of Mycoplasma pneumoniae type 2a strain 309, isolated in Japan.</title>
        <authorList>
            <person name="Kenri T."/>
            <person name="Horino A."/>
            <person name="Matsui M."/>
            <person name="Sasaki Y."/>
            <person name="Suzuki S."/>
            <person name="Narita M."/>
            <person name="Ohya H."/>
            <person name="Okazaki N."/>
            <person name="Shibayama K."/>
        </authorList>
    </citation>
    <scope>NUCLEOTIDE SEQUENCE [LARGE SCALE GENOMIC DNA]</scope>
    <source>
        <strain evidence="2">309</strain>
    </source>
</reference>
<dbReference type="EMBL" id="AP012303">
    <property type="protein sequence ID" value="BAL21780.1"/>
    <property type="molecule type" value="Genomic_DNA"/>
</dbReference>
<gene>
    <name evidence="1" type="ORF">MPNA2060</name>
</gene>
<organism evidence="1 2">
    <name type="scientific">Mycoplasmoides pneumoniae 309</name>
    <dbReference type="NCBI Taxonomy" id="1112856"/>
    <lineage>
        <taxon>Bacteria</taxon>
        <taxon>Bacillati</taxon>
        <taxon>Mycoplasmatota</taxon>
        <taxon>Mycoplasmoidales</taxon>
        <taxon>Mycoplasmoidaceae</taxon>
        <taxon>Mycoplasmoides</taxon>
    </lineage>
</organism>
<proteinExistence type="predicted"/>
<accession>A0AB33HQ40</accession>
<dbReference type="AlphaFoldDB" id="A0AB33HQ40"/>